<feature type="transmembrane region" description="Helical" evidence="2">
    <location>
        <begin position="194"/>
        <end position="213"/>
    </location>
</feature>
<dbReference type="Proteomes" id="UP000824596">
    <property type="component" value="Unassembled WGS sequence"/>
</dbReference>
<feature type="compositionally biased region" description="Polar residues" evidence="1">
    <location>
        <begin position="35"/>
        <end position="46"/>
    </location>
</feature>
<feature type="transmembrane region" description="Helical" evidence="2">
    <location>
        <begin position="162"/>
        <end position="182"/>
    </location>
</feature>
<evidence type="ECO:0000256" key="2">
    <source>
        <dbReference type="SAM" id="Phobius"/>
    </source>
</evidence>
<feature type="transmembrane region" description="Helical" evidence="2">
    <location>
        <begin position="100"/>
        <end position="121"/>
    </location>
</feature>
<dbReference type="PANTHER" id="PTHR42101">
    <property type="entry name" value="CHROMOSOME 16, WHOLE GENOME SHOTGUN SEQUENCE"/>
    <property type="match status" value="1"/>
</dbReference>
<feature type="region of interest" description="Disordered" evidence="1">
    <location>
        <begin position="1"/>
        <end position="52"/>
    </location>
</feature>
<feature type="transmembrane region" description="Helical" evidence="2">
    <location>
        <begin position="225"/>
        <end position="247"/>
    </location>
</feature>
<feature type="transmembrane region" description="Helical" evidence="2">
    <location>
        <begin position="291"/>
        <end position="313"/>
    </location>
</feature>
<name>A0A9P8MWT3_9HYPO</name>
<gene>
    <name evidence="3" type="ORF">HRG_05317</name>
</gene>
<feature type="transmembrane region" description="Helical" evidence="2">
    <location>
        <begin position="259"/>
        <end position="279"/>
    </location>
</feature>
<feature type="transmembrane region" description="Helical" evidence="2">
    <location>
        <begin position="539"/>
        <end position="560"/>
    </location>
</feature>
<feature type="transmembrane region" description="Helical" evidence="2">
    <location>
        <begin position="333"/>
        <end position="352"/>
    </location>
</feature>
<keyword evidence="2" id="KW-0472">Membrane</keyword>
<keyword evidence="4" id="KW-1185">Reference proteome</keyword>
<dbReference type="OrthoDB" id="3177213at2759"/>
<proteinExistence type="predicted"/>
<reference evidence="3" key="1">
    <citation type="submission" date="2021-09" db="EMBL/GenBank/DDBJ databases">
        <title>A high-quality genome of the endoparasitic fungus Hirsutella rhossiliensis with a comparison of Hirsutella genomes reveals transposable elements contributing to genome size variation.</title>
        <authorList>
            <person name="Lin R."/>
            <person name="Jiao Y."/>
            <person name="Sun X."/>
            <person name="Ling J."/>
            <person name="Xie B."/>
            <person name="Cheng X."/>
        </authorList>
    </citation>
    <scope>NUCLEOTIDE SEQUENCE</scope>
    <source>
        <strain evidence="3">HR02</strain>
    </source>
</reference>
<evidence type="ECO:0000256" key="1">
    <source>
        <dbReference type="SAM" id="MobiDB-lite"/>
    </source>
</evidence>
<sequence>MSDYEPSRPTADKLRFLKSPVVEHGDGDAEARSLQRLQSEASNDSPKSSDDYGAGGGLPDFVRHAEPTLLEVFFDLFFAANYNVFSDNQEVTSHSRFKAYFGYFFLLWVTWLLVTLFDVRYVTDSIFARLTRAIQLGVLVGFTIVAPKFNPTNQHADTMQTMSLILMVSRACLAAEYGATLWHIRRFKEARLPIYLQIAVHLVSGIIYLGISFGFKRGERRDIFIAWYLVSGAEAILTILLSNFYTVLSFTRTHLIKRLTLLTVIIIGDGIIQVAREVVTIVKNPDAWDRVTIGLVTSATATIYFIFLVYFDWLRSSFYLPPLRQQLWMMMHLPFHLSLILFTQGFTQFLIWSKIVDVINTVSVGLSRGNVEWLYTATSAQVQERMNLSALLFFRDFPPKIPSTWITVNDALANITQIPDAFWPDLANYYKTNDVSALKDTDVQATEIFSNVLQATMSSMANALFATFGMDFESEVTNKNPRVDEEIRGGGFQGEVQDTTWDRYKLVFAYTYVAAGCTLLSMIILAIVARTTRFKAWPIVRLTIIFLLALGTSLTAILFFNPTEAFNFLLTLWVLPTITFLWAIVLVITHINGENFGRHVPLFNRRRRPYSAPSCPASPTGNWDDRGLRDIKEQRGMRGDN</sequence>
<dbReference type="EMBL" id="JAIZPD010000005">
    <property type="protein sequence ID" value="KAH0962807.1"/>
    <property type="molecule type" value="Genomic_DNA"/>
</dbReference>
<accession>A0A9P8MWT3</accession>
<dbReference type="AlphaFoldDB" id="A0A9P8MWT3"/>
<feature type="compositionally biased region" description="Basic and acidic residues" evidence="1">
    <location>
        <begin position="10"/>
        <end position="33"/>
    </location>
</feature>
<comment type="caution">
    <text evidence="3">The sequence shown here is derived from an EMBL/GenBank/DDBJ whole genome shotgun (WGS) entry which is preliminary data.</text>
</comment>
<keyword evidence="2" id="KW-0812">Transmembrane</keyword>
<keyword evidence="2" id="KW-1133">Transmembrane helix</keyword>
<feature type="compositionally biased region" description="Basic and acidic residues" evidence="1">
    <location>
        <begin position="623"/>
        <end position="641"/>
    </location>
</feature>
<feature type="transmembrane region" description="Helical" evidence="2">
    <location>
        <begin position="133"/>
        <end position="150"/>
    </location>
</feature>
<feature type="transmembrane region" description="Helical" evidence="2">
    <location>
        <begin position="507"/>
        <end position="527"/>
    </location>
</feature>
<dbReference type="GeneID" id="68354446"/>
<dbReference type="RefSeq" id="XP_044720320.1">
    <property type="nucleotide sequence ID" value="XM_044863788.1"/>
</dbReference>
<feature type="region of interest" description="Disordered" evidence="1">
    <location>
        <begin position="610"/>
        <end position="641"/>
    </location>
</feature>
<protein>
    <submittedName>
        <fullName evidence="3">Low temperature requirement A</fullName>
    </submittedName>
</protein>
<evidence type="ECO:0000313" key="4">
    <source>
        <dbReference type="Proteomes" id="UP000824596"/>
    </source>
</evidence>
<evidence type="ECO:0000313" key="3">
    <source>
        <dbReference type="EMBL" id="KAH0962807.1"/>
    </source>
</evidence>
<organism evidence="3 4">
    <name type="scientific">Hirsutella rhossiliensis</name>
    <dbReference type="NCBI Taxonomy" id="111463"/>
    <lineage>
        <taxon>Eukaryota</taxon>
        <taxon>Fungi</taxon>
        <taxon>Dikarya</taxon>
        <taxon>Ascomycota</taxon>
        <taxon>Pezizomycotina</taxon>
        <taxon>Sordariomycetes</taxon>
        <taxon>Hypocreomycetidae</taxon>
        <taxon>Hypocreales</taxon>
        <taxon>Ophiocordycipitaceae</taxon>
        <taxon>Hirsutella</taxon>
    </lineage>
</organism>
<dbReference type="PANTHER" id="PTHR42101:SF1">
    <property type="entry name" value="LOW TEMPERATURE REQUIREMENT A"/>
    <property type="match status" value="1"/>
</dbReference>
<feature type="transmembrane region" description="Helical" evidence="2">
    <location>
        <begin position="566"/>
        <end position="588"/>
    </location>
</feature>